<dbReference type="RefSeq" id="WP_141346106.1">
    <property type="nucleotide sequence ID" value="NZ_BJLF01000011.1"/>
</dbReference>
<keyword evidence="1" id="KW-0732">Signal</keyword>
<evidence type="ECO:0008006" key="4">
    <source>
        <dbReference type="Google" id="ProtNLM"/>
    </source>
</evidence>
<evidence type="ECO:0000256" key="1">
    <source>
        <dbReference type="SAM" id="SignalP"/>
    </source>
</evidence>
<keyword evidence="3" id="KW-1185">Reference proteome</keyword>
<dbReference type="EMBL" id="BJLF01000011">
    <property type="protein sequence ID" value="GEA51623.1"/>
    <property type="molecule type" value="Genomic_DNA"/>
</dbReference>
<reference evidence="2 3" key="1">
    <citation type="submission" date="2019-06" db="EMBL/GenBank/DDBJ databases">
        <title>Whole genome shotgun sequence of Vibrio inusitatus NBRC 102082.</title>
        <authorList>
            <person name="Hosoyama A."/>
            <person name="Uohara A."/>
            <person name="Ohji S."/>
            <person name="Ichikawa N."/>
        </authorList>
    </citation>
    <scope>NUCLEOTIDE SEQUENCE [LARGE SCALE GENOMIC DNA]</scope>
    <source>
        <strain evidence="2 3">NBRC 102082</strain>
    </source>
</reference>
<feature type="signal peptide" evidence="1">
    <location>
        <begin position="1"/>
        <end position="25"/>
    </location>
</feature>
<evidence type="ECO:0000313" key="3">
    <source>
        <dbReference type="Proteomes" id="UP000318717"/>
    </source>
</evidence>
<dbReference type="Proteomes" id="UP000318717">
    <property type="component" value="Unassembled WGS sequence"/>
</dbReference>
<name>A0A4Y3HWQ9_9VIBR</name>
<dbReference type="OrthoDB" id="6267264at2"/>
<sequence length="145" mass="16120">MKNRKLALTTVIMLSALTLSQGAIAKNITKDQSFTQLMTQVDQEIQSGDVFIATNSAFDKTETALDIETELKDIYISQDQANNVGLTPARTFSVYSAANIQEISNKISEIVRSDQPNYFSVELYSNQMGAESNMVEYVAKVTEYN</sequence>
<accession>A0A4Y3HWQ9</accession>
<gene>
    <name evidence="2" type="ORF">VIN01S_24270</name>
</gene>
<proteinExistence type="predicted"/>
<organism evidence="2 3">
    <name type="scientific">Vibrio inusitatus NBRC 102082</name>
    <dbReference type="NCBI Taxonomy" id="1219070"/>
    <lineage>
        <taxon>Bacteria</taxon>
        <taxon>Pseudomonadati</taxon>
        <taxon>Pseudomonadota</taxon>
        <taxon>Gammaproteobacteria</taxon>
        <taxon>Vibrionales</taxon>
        <taxon>Vibrionaceae</taxon>
        <taxon>Vibrio</taxon>
    </lineage>
</organism>
<evidence type="ECO:0000313" key="2">
    <source>
        <dbReference type="EMBL" id="GEA51623.1"/>
    </source>
</evidence>
<protein>
    <recommendedName>
        <fullName evidence="4">DUF1471 domain-containing protein</fullName>
    </recommendedName>
</protein>
<comment type="caution">
    <text evidence="2">The sequence shown here is derived from an EMBL/GenBank/DDBJ whole genome shotgun (WGS) entry which is preliminary data.</text>
</comment>
<dbReference type="AlphaFoldDB" id="A0A4Y3HWQ9"/>
<feature type="chain" id="PRO_5021490519" description="DUF1471 domain-containing protein" evidence="1">
    <location>
        <begin position="26"/>
        <end position="145"/>
    </location>
</feature>